<feature type="transmembrane region" description="Helical" evidence="1">
    <location>
        <begin position="105"/>
        <end position="123"/>
    </location>
</feature>
<feature type="transmembrane region" description="Helical" evidence="1">
    <location>
        <begin position="200"/>
        <end position="221"/>
    </location>
</feature>
<reference evidence="2 3" key="1">
    <citation type="submission" date="2017-10" db="EMBL/GenBank/DDBJ databases">
        <title>Draft genome of Longimonas halophila.</title>
        <authorList>
            <person name="Goh K.M."/>
            <person name="Shamsir M.S."/>
            <person name="Lim S.W."/>
        </authorList>
    </citation>
    <scope>NUCLEOTIDE SEQUENCE [LARGE SCALE GENOMIC DNA]</scope>
    <source>
        <strain evidence="2 3">KCTC 42399</strain>
    </source>
</reference>
<feature type="transmembrane region" description="Helical" evidence="1">
    <location>
        <begin position="12"/>
        <end position="35"/>
    </location>
</feature>
<protein>
    <submittedName>
        <fullName evidence="2">DUF368 domain-containing protein</fullName>
    </submittedName>
</protein>
<dbReference type="EMBL" id="PDEP01000002">
    <property type="protein sequence ID" value="PEN08865.1"/>
    <property type="molecule type" value="Genomic_DNA"/>
</dbReference>
<accession>A0A2H3NPT6</accession>
<evidence type="ECO:0000313" key="3">
    <source>
        <dbReference type="Proteomes" id="UP000221024"/>
    </source>
</evidence>
<dbReference type="InterPro" id="IPR007163">
    <property type="entry name" value="VCA0040-like"/>
</dbReference>
<evidence type="ECO:0000313" key="2">
    <source>
        <dbReference type="EMBL" id="PEN08865.1"/>
    </source>
</evidence>
<keyword evidence="1" id="KW-1133">Transmembrane helix</keyword>
<proteinExistence type="predicted"/>
<keyword evidence="3" id="KW-1185">Reference proteome</keyword>
<dbReference type="PANTHER" id="PTHR37308:SF1">
    <property type="entry name" value="POLYPRENYL-PHOSPHATE TRANSPORTER"/>
    <property type="match status" value="1"/>
</dbReference>
<comment type="caution">
    <text evidence="2">The sequence shown here is derived from an EMBL/GenBank/DDBJ whole genome shotgun (WGS) entry which is preliminary data.</text>
</comment>
<feature type="transmembrane region" description="Helical" evidence="1">
    <location>
        <begin position="227"/>
        <end position="248"/>
    </location>
</feature>
<name>A0A2H3NPT6_9BACT</name>
<feature type="transmembrane region" description="Helical" evidence="1">
    <location>
        <begin position="160"/>
        <end position="188"/>
    </location>
</feature>
<keyword evidence="1" id="KW-0812">Transmembrane</keyword>
<sequence>MPSLRTFLRGLGAGLLMGAADVIPGVSGGTIALIVGVYERIIQALHASTSVAAALVQGRWPVARRHLQRMHLGLLLPLATGIVAAIAVGARVLPPLLEAHPAPMRGLFLGLVGASLAIPLLRLSAWRSRYAVLALGAAGVAFLLAGLPTADGGDPALLRVFATAAVAICAMIVPGVSGAFLLEVFGLYTATLDAINARDLVYLATFAAGAAVGLGGFARLLHYVLQHYYDATMAVLIGLIAGALRALWPFLESDRSLRWPTESDPVGLVIILAVGGAAFIGLLIWWGHTREHRGDPAEATAGSRTP</sequence>
<dbReference type="OrthoDB" id="9793746at2"/>
<gene>
    <name evidence="2" type="ORF">CRI93_03700</name>
</gene>
<dbReference type="AlphaFoldDB" id="A0A2H3NPT6"/>
<dbReference type="Proteomes" id="UP000221024">
    <property type="component" value="Unassembled WGS sequence"/>
</dbReference>
<dbReference type="Pfam" id="PF04018">
    <property type="entry name" value="VCA0040-like"/>
    <property type="match status" value="1"/>
</dbReference>
<organism evidence="2 3">
    <name type="scientific">Longimonas halophila</name>
    <dbReference type="NCBI Taxonomy" id="1469170"/>
    <lineage>
        <taxon>Bacteria</taxon>
        <taxon>Pseudomonadati</taxon>
        <taxon>Rhodothermota</taxon>
        <taxon>Rhodothermia</taxon>
        <taxon>Rhodothermales</taxon>
        <taxon>Salisaetaceae</taxon>
        <taxon>Longimonas</taxon>
    </lineage>
</organism>
<feature type="transmembrane region" description="Helical" evidence="1">
    <location>
        <begin position="268"/>
        <end position="286"/>
    </location>
</feature>
<feature type="transmembrane region" description="Helical" evidence="1">
    <location>
        <begin position="130"/>
        <end position="148"/>
    </location>
</feature>
<feature type="transmembrane region" description="Helical" evidence="1">
    <location>
        <begin position="72"/>
        <end position="93"/>
    </location>
</feature>
<dbReference type="PANTHER" id="PTHR37308">
    <property type="entry name" value="INTEGRAL MEMBRANE PROTEIN"/>
    <property type="match status" value="1"/>
</dbReference>
<evidence type="ECO:0000256" key="1">
    <source>
        <dbReference type="SAM" id="Phobius"/>
    </source>
</evidence>
<keyword evidence="1" id="KW-0472">Membrane</keyword>